<dbReference type="GeneID" id="6083983"/>
<dbReference type="AlphaFoldDB" id="B0DWR9"/>
<dbReference type="EMBL" id="DS547144">
    <property type="protein sequence ID" value="EDR00976.1"/>
    <property type="molecule type" value="Genomic_DNA"/>
</dbReference>
<feature type="chain" id="PRO_5002747384" evidence="2">
    <location>
        <begin position="25"/>
        <end position="355"/>
    </location>
</feature>
<feature type="region of interest" description="Disordered" evidence="1">
    <location>
        <begin position="298"/>
        <end position="330"/>
    </location>
</feature>
<sequence>MALRLWSSFSWALVVVRHLFVSRSCYVADCNMARLARGGVRGSQAVACAGRHFSWALGVVRLNDGRRNVVARRLVAMLLLATWQLALLLENEKGGDVCALTKKMTWQPQRGAHRQLFRGHWSSIPLIGLLLPGGRGCWVIVCQFVVFLACGSLGGCCRFWAAMVVCEGGGYATLGSRFKLTQYRCSWKFKDLRIFVGPYGSMKFKVSVAPLSVRSRIAGHEKSEVDNWRGLRMICAGDQDANTTAIACMVNARPHMINILIEGQFVPAVRRFPDPLFQDQNQTKMGTNCVSRARTINNQGSRKSTNGAHHSHKATNNPRGKPRHNYATQTDDDDHVVVVSSYWFRLGTVMDTPRY</sequence>
<evidence type="ECO:0000256" key="2">
    <source>
        <dbReference type="SAM" id="SignalP"/>
    </source>
</evidence>
<feature type="signal peptide" evidence="2">
    <location>
        <begin position="1"/>
        <end position="24"/>
    </location>
</feature>
<evidence type="ECO:0000313" key="3">
    <source>
        <dbReference type="EMBL" id="EDR00976.1"/>
    </source>
</evidence>
<dbReference type="HOGENOM" id="CLU_780910_0_0_1"/>
<dbReference type="RefSeq" id="XP_001888371.1">
    <property type="nucleotide sequence ID" value="XM_001888336.1"/>
</dbReference>
<accession>B0DWR9</accession>
<evidence type="ECO:0000256" key="1">
    <source>
        <dbReference type="SAM" id="MobiDB-lite"/>
    </source>
</evidence>
<feature type="compositionally biased region" description="Polar residues" evidence="1">
    <location>
        <begin position="298"/>
        <end position="318"/>
    </location>
</feature>
<gene>
    <name evidence="3" type="ORF">LACBIDRAFT_333646</name>
</gene>
<name>B0DWR9_LACBS</name>
<reference evidence="3 4" key="1">
    <citation type="journal article" date="2008" name="Nature">
        <title>The genome of Laccaria bicolor provides insights into mycorrhizal symbiosis.</title>
        <authorList>
            <person name="Martin F."/>
            <person name="Aerts A."/>
            <person name="Ahren D."/>
            <person name="Brun A."/>
            <person name="Danchin E.G.J."/>
            <person name="Duchaussoy F."/>
            <person name="Gibon J."/>
            <person name="Kohler A."/>
            <person name="Lindquist E."/>
            <person name="Pereda V."/>
            <person name="Salamov A."/>
            <person name="Shapiro H.J."/>
            <person name="Wuyts J."/>
            <person name="Blaudez D."/>
            <person name="Buee M."/>
            <person name="Brokstein P."/>
            <person name="Canbaeck B."/>
            <person name="Cohen D."/>
            <person name="Courty P.E."/>
            <person name="Coutinho P.M."/>
            <person name="Delaruelle C."/>
            <person name="Detter J.C."/>
            <person name="Deveau A."/>
            <person name="DiFazio S."/>
            <person name="Duplessis S."/>
            <person name="Fraissinet-Tachet L."/>
            <person name="Lucic E."/>
            <person name="Frey-Klett P."/>
            <person name="Fourrey C."/>
            <person name="Feussner I."/>
            <person name="Gay G."/>
            <person name="Grimwood J."/>
            <person name="Hoegger P.J."/>
            <person name="Jain P."/>
            <person name="Kilaru S."/>
            <person name="Labbe J."/>
            <person name="Lin Y.C."/>
            <person name="Legue V."/>
            <person name="Le Tacon F."/>
            <person name="Marmeisse R."/>
            <person name="Melayah D."/>
            <person name="Montanini B."/>
            <person name="Muratet M."/>
            <person name="Nehls U."/>
            <person name="Niculita-Hirzel H."/>
            <person name="Oudot-Le Secq M.P."/>
            <person name="Peter M."/>
            <person name="Quesneville H."/>
            <person name="Rajashekar B."/>
            <person name="Reich M."/>
            <person name="Rouhier N."/>
            <person name="Schmutz J."/>
            <person name="Yin T."/>
            <person name="Chalot M."/>
            <person name="Henrissat B."/>
            <person name="Kuees U."/>
            <person name="Lucas S."/>
            <person name="Van de Peer Y."/>
            <person name="Podila G.K."/>
            <person name="Polle A."/>
            <person name="Pukkila P.J."/>
            <person name="Richardson P.M."/>
            <person name="Rouze P."/>
            <person name="Sanders I.R."/>
            <person name="Stajich J.E."/>
            <person name="Tunlid A."/>
            <person name="Tuskan G."/>
            <person name="Grigoriev I.V."/>
        </authorList>
    </citation>
    <scope>NUCLEOTIDE SEQUENCE [LARGE SCALE GENOMIC DNA]</scope>
    <source>
        <strain evidence="4">S238N-H82 / ATCC MYA-4686</strain>
    </source>
</reference>
<proteinExistence type="predicted"/>
<evidence type="ECO:0000313" key="4">
    <source>
        <dbReference type="Proteomes" id="UP000001194"/>
    </source>
</evidence>
<dbReference type="KEGG" id="lbc:LACBIDRAFT_333646"/>
<protein>
    <submittedName>
        <fullName evidence="3">Predicted protein</fullName>
    </submittedName>
</protein>
<keyword evidence="2" id="KW-0732">Signal</keyword>
<keyword evidence="4" id="KW-1185">Reference proteome</keyword>
<dbReference type="InParanoid" id="B0DWR9"/>
<organism evidence="4">
    <name type="scientific">Laccaria bicolor (strain S238N-H82 / ATCC MYA-4686)</name>
    <name type="common">Bicoloured deceiver</name>
    <name type="synonym">Laccaria laccata var. bicolor</name>
    <dbReference type="NCBI Taxonomy" id="486041"/>
    <lineage>
        <taxon>Eukaryota</taxon>
        <taxon>Fungi</taxon>
        <taxon>Dikarya</taxon>
        <taxon>Basidiomycota</taxon>
        <taxon>Agaricomycotina</taxon>
        <taxon>Agaricomycetes</taxon>
        <taxon>Agaricomycetidae</taxon>
        <taxon>Agaricales</taxon>
        <taxon>Agaricineae</taxon>
        <taxon>Hydnangiaceae</taxon>
        <taxon>Laccaria</taxon>
    </lineage>
</organism>
<dbReference type="Proteomes" id="UP000001194">
    <property type="component" value="Unassembled WGS sequence"/>
</dbReference>